<evidence type="ECO:0000256" key="1">
    <source>
        <dbReference type="SAM" id="MobiDB-lite"/>
    </source>
</evidence>
<dbReference type="InterPro" id="IPR012337">
    <property type="entry name" value="RNaseH-like_sf"/>
</dbReference>
<organism evidence="2 3">
    <name type="scientific">Favolaschia claudopus</name>
    <dbReference type="NCBI Taxonomy" id="2862362"/>
    <lineage>
        <taxon>Eukaryota</taxon>
        <taxon>Fungi</taxon>
        <taxon>Dikarya</taxon>
        <taxon>Basidiomycota</taxon>
        <taxon>Agaricomycotina</taxon>
        <taxon>Agaricomycetes</taxon>
        <taxon>Agaricomycetidae</taxon>
        <taxon>Agaricales</taxon>
        <taxon>Marasmiineae</taxon>
        <taxon>Mycenaceae</taxon>
        <taxon>Favolaschia</taxon>
    </lineage>
</organism>
<sequence>MPKTPKKTTSKPKTPYTITKGHKRGLLAQSGKATLENIVALQQHGLKANGKAFNTTKKYDEAVAAGLRWLEEYVGGKAEGKGKGKKGENKEKDDDSGSEGSDDESDLEEDVDRIAPDAGEFQSEPDGESSFKFDNPAYRRAFNAIPNVHSPEMVSLYLHMWKMQDGDKYRGKWHFNPTTAAWEGNPIDSAKVQDTMAAIENKCGKDGGDRKHSWSEEQCPASEYEGKSTTVEEQSLKTNSNVLHRPLGCFELTKLQRKHLTLGLEDSKAFNTPYFELQLTNRKGWQKRVNQSHKEADLRSGKFKICAQSGLPACDSFSWMTRWVKYLEEEIYQRPLKPEDYIFPATGANGIVQTGEHISHDDVQKWITEFASGADLPRANGTFSTHCFRRGGAQYRFMFAPVGRRWTLRQLIIEQFQRDTLIKYLLDELNTYEDDYSGMLLPTQPDTDKTLLGEASLTAPATAESITMLHQSLSSDIRALSSGFEKLLRIVAESISAPVWTLPPHSLSMPNNSVATVQTQTLSNLPASTTSRPIIPISLPSISSFEWFSQGLAVSYDDYSLHLQVKLGSAKPSKRKGPETVADDEPPTKKKPGPRANSLLDRLSSADIDNNKSTANKSYWTCIADGCSHRRAGRRTAAEVLTHALRCDFLRKQYPVARKEAEDEHARNALGAEKAADPQTSPQDQPRPVGRPRNLETDEKGQGKLDQSSFRDAGRKKSKEEQETWQRKADHLLMLLICKSGLIPHLLDKEDWAAFVTHLNPSYVVTGSKKFLNEYIPQEAALVKQKTKAALQDSRDLTYTSDGTSIRRGDQFYTAHACTPSHDVYFLGGQFGTKDSHNAEWIKNGAIAKMQEIGLELWASMVTDSTNVTLAARRGVTKEAPTILDLCDVIHFLQHIIGDINELPEYQSMMEALKLLLRHFSKSGKSKDFLRDSGEGMADDGGKLPVKMLAKIGKTRFATHYMSVNTVSPAARNIQSLVLAGKIKFKSALLQEIFGDPTSLKLPTFLRDMLSYQMYSIANSLDSRFQTDSGISKELTGHVRAIFNKRYHQFFSHSDAYFVAFCLDPRFPNAEYLRPRPKDARPKDVPEHILYPHAFFRVKEFLKKVLRPLVELHETHDTTCRCHPVLKIPDFDFSETLKLQLEAFWLGEPPFHAPVIGDDTMEWWTNLGIGNSPRSNVIAMLAVRIFGILVNSMPDECTNSTITWFNSPLRGNQQQEGLLDMIMVGQWHKYHAPGAKGPRRTPRRPTIAFRRLDKKVIEKTKMKMREEASDSDASDSDADSEEITEQAQAELQKLTDTLRAKIAGGVKRSRKKKHQEDL</sequence>
<gene>
    <name evidence="2" type="ORF">R3P38DRAFT_3575828</name>
</gene>
<feature type="compositionally biased region" description="Acidic residues" evidence="1">
    <location>
        <begin position="96"/>
        <end position="109"/>
    </location>
</feature>
<evidence type="ECO:0000313" key="2">
    <source>
        <dbReference type="EMBL" id="KAK7013438.1"/>
    </source>
</evidence>
<feature type="compositionally biased region" description="Basic and acidic residues" evidence="1">
    <location>
        <begin position="203"/>
        <end position="215"/>
    </location>
</feature>
<dbReference type="InterPro" id="IPR013762">
    <property type="entry name" value="Integrase-like_cat_sf"/>
</dbReference>
<feature type="region of interest" description="Disordered" evidence="1">
    <location>
        <begin position="568"/>
        <end position="610"/>
    </location>
</feature>
<feature type="compositionally biased region" description="Basic and acidic residues" evidence="1">
    <location>
        <begin position="1259"/>
        <end position="1268"/>
    </location>
</feature>
<comment type="caution">
    <text evidence="2">The sequence shown here is derived from an EMBL/GenBank/DDBJ whole genome shotgun (WGS) entry which is preliminary data.</text>
</comment>
<protein>
    <submittedName>
        <fullName evidence="2">Ribonuclease H-like domain-containing protein</fullName>
    </submittedName>
</protein>
<evidence type="ECO:0000313" key="3">
    <source>
        <dbReference type="Proteomes" id="UP001362999"/>
    </source>
</evidence>
<feature type="region of interest" description="Disordered" evidence="1">
    <location>
        <begin position="671"/>
        <end position="724"/>
    </location>
</feature>
<feature type="compositionally biased region" description="Acidic residues" evidence="1">
    <location>
        <begin position="1269"/>
        <end position="1284"/>
    </location>
</feature>
<keyword evidence="3" id="KW-1185">Reference proteome</keyword>
<feature type="region of interest" description="Disordered" evidence="1">
    <location>
        <begin position="1"/>
        <end position="25"/>
    </location>
</feature>
<feature type="region of interest" description="Disordered" evidence="1">
    <location>
        <begin position="76"/>
        <end position="109"/>
    </location>
</feature>
<dbReference type="GO" id="GO:0006310">
    <property type="term" value="P:DNA recombination"/>
    <property type="evidence" value="ECO:0007669"/>
    <property type="project" value="InterPro"/>
</dbReference>
<dbReference type="GO" id="GO:0003677">
    <property type="term" value="F:DNA binding"/>
    <property type="evidence" value="ECO:0007669"/>
    <property type="project" value="InterPro"/>
</dbReference>
<name>A0AAW0AJS0_9AGAR</name>
<reference evidence="2 3" key="1">
    <citation type="journal article" date="2024" name="J Genomics">
        <title>Draft genome sequencing and assembly of Favolaschia claudopus CIRM-BRFM 2984 isolated from oak limbs.</title>
        <authorList>
            <person name="Navarro D."/>
            <person name="Drula E."/>
            <person name="Chaduli D."/>
            <person name="Cazenave R."/>
            <person name="Ahrendt S."/>
            <person name="Wang J."/>
            <person name="Lipzen A."/>
            <person name="Daum C."/>
            <person name="Barry K."/>
            <person name="Grigoriev I.V."/>
            <person name="Favel A."/>
            <person name="Rosso M.N."/>
            <person name="Martin F."/>
        </authorList>
    </citation>
    <scope>NUCLEOTIDE SEQUENCE [LARGE SCALE GENOMIC DNA]</scope>
    <source>
        <strain evidence="2 3">CIRM-BRFM 2984</strain>
    </source>
</reference>
<feature type="compositionally biased region" description="Basic and acidic residues" evidence="1">
    <location>
        <begin position="78"/>
        <end position="95"/>
    </location>
</feature>
<dbReference type="SUPFAM" id="SSF53098">
    <property type="entry name" value="Ribonuclease H-like"/>
    <property type="match status" value="1"/>
</dbReference>
<proteinExistence type="predicted"/>
<accession>A0AAW0AJS0</accession>
<dbReference type="GO" id="GO:0015074">
    <property type="term" value="P:DNA integration"/>
    <property type="evidence" value="ECO:0007669"/>
    <property type="project" value="InterPro"/>
</dbReference>
<feature type="region of interest" description="Disordered" evidence="1">
    <location>
        <begin position="203"/>
        <end position="235"/>
    </location>
</feature>
<feature type="compositionally biased region" description="Basic and acidic residues" evidence="1">
    <location>
        <begin position="712"/>
        <end position="724"/>
    </location>
</feature>
<feature type="region of interest" description="Disordered" evidence="1">
    <location>
        <begin position="1259"/>
        <end position="1292"/>
    </location>
</feature>
<feature type="compositionally biased region" description="Basic and acidic residues" evidence="1">
    <location>
        <begin position="693"/>
        <end position="703"/>
    </location>
</feature>
<dbReference type="Proteomes" id="UP001362999">
    <property type="component" value="Unassembled WGS sequence"/>
</dbReference>
<dbReference type="Gene3D" id="1.10.443.10">
    <property type="entry name" value="Intergrase catalytic core"/>
    <property type="match status" value="1"/>
</dbReference>
<feature type="compositionally biased region" description="Basic residues" evidence="1">
    <location>
        <begin position="1"/>
        <end position="10"/>
    </location>
</feature>
<dbReference type="EMBL" id="JAWWNJ010000059">
    <property type="protein sequence ID" value="KAK7013438.1"/>
    <property type="molecule type" value="Genomic_DNA"/>
</dbReference>